<comment type="caution">
    <text evidence="3">The sequence shown here is derived from an EMBL/GenBank/DDBJ whole genome shotgun (WGS) entry which is preliminary data.</text>
</comment>
<feature type="compositionally biased region" description="Polar residues" evidence="1">
    <location>
        <begin position="410"/>
        <end position="422"/>
    </location>
</feature>
<organism evidence="3 4">
    <name type="scientific">Prescottella agglutinans</name>
    <dbReference type="NCBI Taxonomy" id="1644129"/>
    <lineage>
        <taxon>Bacteria</taxon>
        <taxon>Bacillati</taxon>
        <taxon>Actinomycetota</taxon>
        <taxon>Actinomycetes</taxon>
        <taxon>Mycobacteriales</taxon>
        <taxon>Nocardiaceae</taxon>
        <taxon>Prescottella</taxon>
    </lineage>
</organism>
<dbReference type="Pfam" id="PF04233">
    <property type="entry name" value="Phage_Mu_F"/>
    <property type="match status" value="1"/>
</dbReference>
<accession>A0ABT6M5E1</accession>
<dbReference type="InterPro" id="IPR006528">
    <property type="entry name" value="Phage_head_morphogenesis_dom"/>
</dbReference>
<proteinExistence type="predicted"/>
<dbReference type="RefSeq" id="WP_280758923.1">
    <property type="nucleotide sequence ID" value="NZ_JARXVC010000002.1"/>
</dbReference>
<feature type="compositionally biased region" description="Basic and acidic residues" evidence="1">
    <location>
        <begin position="363"/>
        <end position="375"/>
    </location>
</feature>
<feature type="region of interest" description="Disordered" evidence="1">
    <location>
        <begin position="510"/>
        <end position="533"/>
    </location>
</feature>
<evidence type="ECO:0000256" key="1">
    <source>
        <dbReference type="SAM" id="MobiDB-lite"/>
    </source>
</evidence>
<name>A0ABT6M5E1_9NOCA</name>
<dbReference type="Proteomes" id="UP001160334">
    <property type="component" value="Unassembled WGS sequence"/>
</dbReference>
<feature type="domain" description="Phage head morphogenesis" evidence="2">
    <location>
        <begin position="199"/>
        <end position="287"/>
    </location>
</feature>
<feature type="compositionally biased region" description="Basic and acidic residues" evidence="1">
    <location>
        <begin position="437"/>
        <end position="453"/>
    </location>
</feature>
<evidence type="ECO:0000313" key="3">
    <source>
        <dbReference type="EMBL" id="MDH6279522.1"/>
    </source>
</evidence>
<sequence>MTRGEHRLHTGLVAAMTVWLDTARALVLGQPVPDTAAALLADAGDPTPEPDLDAARASFSVWERALEQHVFPVLDEAFGEGFAANQRAADISVVHWQELAMATVHDRLKIWPEGAFEELRPELLEAMANNEDIDQVQDRIGRVLGIDAPARRIRAEISAVDRKLKDPTTPRAEIPILKGKRRQLWNQHDERNLEWQWLARRIARTEIQAAMEAGALAAAQASEEITGEKMYKRWLSTHDERTRLSHAVADGQMVRLTEPFIVGGTPIQHPADPAGLAHETINCRCTLAILSWAEMQAELQGMWGGRGVGPMNARLGPDDEAAVATAIDRLQRERNGEVIDDATTTTVVTDEASAELAKRRKVRTPEGAKKFHKPVDSYIDGGPDASNLPDGGKSNPDSTKSDTEPKPARQPQTKGPTSSGPPTQRKGDSPAPNQAPADHHDAGSGDSSVKPEDSSGSATEGEKALSKKPPIIPQGIVIEGERPGGSPPRAPRKTAQDIRDLGERLGLELVAPPDDPDRYFDEDQKAKGKPGREETTIANWVRSQGIDVASVSALPLKGQHGTIPEAIVIADDETIEFKTVSASTARAIRGAIESAKQQSDRVVVYAVPGGIAREVAEAGMRNGIRDAGAHMVEIVVVVSVANANEPGSEDVVLSWSHG</sequence>
<reference evidence="3 4" key="1">
    <citation type="submission" date="2023-04" db="EMBL/GenBank/DDBJ databases">
        <title>Forest soil microbial communities from Buena Vista Peninsula, Colon Province, Panama.</title>
        <authorList>
            <person name="Bouskill N."/>
        </authorList>
    </citation>
    <scope>NUCLEOTIDE SEQUENCE [LARGE SCALE GENOMIC DNA]</scope>
    <source>
        <strain evidence="3 4">CFH S0262</strain>
    </source>
</reference>
<dbReference type="EMBL" id="JARXVC010000002">
    <property type="protein sequence ID" value="MDH6279522.1"/>
    <property type="molecule type" value="Genomic_DNA"/>
</dbReference>
<protein>
    <recommendedName>
        <fullName evidence="2">Phage head morphogenesis domain-containing protein</fullName>
    </recommendedName>
</protein>
<feature type="region of interest" description="Disordered" evidence="1">
    <location>
        <begin position="349"/>
        <end position="495"/>
    </location>
</feature>
<evidence type="ECO:0000313" key="4">
    <source>
        <dbReference type="Proteomes" id="UP001160334"/>
    </source>
</evidence>
<keyword evidence="4" id="KW-1185">Reference proteome</keyword>
<gene>
    <name evidence="3" type="ORF">M2280_000731</name>
</gene>
<feature type="compositionally biased region" description="Basic and acidic residues" evidence="1">
    <location>
        <begin position="515"/>
        <end position="533"/>
    </location>
</feature>
<evidence type="ECO:0000259" key="2">
    <source>
        <dbReference type="Pfam" id="PF04233"/>
    </source>
</evidence>